<keyword evidence="2" id="KW-1003">Cell membrane</keyword>
<protein>
    <submittedName>
        <fullName evidence="7">MATE family efflux transporter</fullName>
    </submittedName>
</protein>
<dbReference type="GO" id="GO:0005886">
    <property type="term" value="C:plasma membrane"/>
    <property type="evidence" value="ECO:0007669"/>
    <property type="project" value="UniProtKB-SubCell"/>
</dbReference>
<dbReference type="Proteomes" id="UP000260649">
    <property type="component" value="Unassembled WGS sequence"/>
</dbReference>
<feature type="transmembrane region" description="Helical" evidence="6">
    <location>
        <begin position="392"/>
        <end position="411"/>
    </location>
</feature>
<feature type="transmembrane region" description="Helical" evidence="6">
    <location>
        <begin position="112"/>
        <end position="130"/>
    </location>
</feature>
<dbReference type="InterPro" id="IPR002528">
    <property type="entry name" value="MATE_fam"/>
</dbReference>
<organism evidence="7 8">
    <name type="scientific">Evtepia gabavorous</name>
    <dbReference type="NCBI Taxonomy" id="2211183"/>
    <lineage>
        <taxon>Bacteria</taxon>
        <taxon>Bacillati</taxon>
        <taxon>Bacillota</taxon>
        <taxon>Clostridia</taxon>
        <taxon>Eubacteriales</taxon>
        <taxon>Evtepia</taxon>
    </lineage>
</organism>
<comment type="caution">
    <text evidence="7">The sequence shown here is derived from an EMBL/GenBank/DDBJ whole genome shotgun (WGS) entry which is preliminary data.</text>
</comment>
<feature type="transmembrane region" description="Helical" evidence="6">
    <location>
        <begin position="168"/>
        <end position="192"/>
    </location>
</feature>
<dbReference type="GO" id="GO:0015297">
    <property type="term" value="F:antiporter activity"/>
    <property type="evidence" value="ECO:0007669"/>
    <property type="project" value="InterPro"/>
</dbReference>
<evidence type="ECO:0000256" key="4">
    <source>
        <dbReference type="ARBA" id="ARBA00022989"/>
    </source>
</evidence>
<dbReference type="GO" id="GO:0042910">
    <property type="term" value="F:xenobiotic transmembrane transporter activity"/>
    <property type="evidence" value="ECO:0007669"/>
    <property type="project" value="InterPro"/>
</dbReference>
<accession>A0A3E2B132</accession>
<reference evidence="7 8" key="1">
    <citation type="submission" date="2018-07" db="EMBL/GenBank/DDBJ databases">
        <title>GABA Modulating Bacteria of the Human Gut Microbiota.</title>
        <authorList>
            <person name="Strandwitz P."/>
            <person name="Kim K.H."/>
            <person name="Terekhova D."/>
            <person name="Liu J.K."/>
            <person name="Sharma A."/>
            <person name="Levering J."/>
            <person name="Mcdonald D."/>
            <person name="Dietrich D."/>
            <person name="Ramadhar T.R."/>
            <person name="Lekbua A."/>
            <person name="Mroue N."/>
            <person name="Liston C."/>
            <person name="Stewart E.J."/>
            <person name="Dubin M.J."/>
            <person name="Zengler K."/>
            <person name="Knight R."/>
            <person name="Gilbert J.A."/>
            <person name="Clardy J."/>
            <person name="Lewis K."/>
        </authorList>
    </citation>
    <scope>NUCLEOTIDE SEQUENCE [LARGE SCALE GENOMIC DNA]</scope>
    <source>
        <strain evidence="7 8">KLE1738</strain>
    </source>
</reference>
<proteinExistence type="predicted"/>
<name>A0A3E2B132_9FIRM</name>
<feature type="transmembrane region" description="Helical" evidence="6">
    <location>
        <begin position="213"/>
        <end position="234"/>
    </location>
</feature>
<dbReference type="Pfam" id="PF01554">
    <property type="entry name" value="MatE"/>
    <property type="match status" value="2"/>
</dbReference>
<keyword evidence="8" id="KW-1185">Reference proteome</keyword>
<evidence type="ECO:0000256" key="3">
    <source>
        <dbReference type="ARBA" id="ARBA00022692"/>
    </source>
</evidence>
<gene>
    <name evidence="7" type="ORF">DV520_10860</name>
</gene>
<feature type="transmembrane region" description="Helical" evidence="6">
    <location>
        <begin position="246"/>
        <end position="264"/>
    </location>
</feature>
<keyword evidence="5 6" id="KW-0472">Membrane</keyword>
<feature type="transmembrane region" description="Helical" evidence="6">
    <location>
        <begin position="71"/>
        <end position="92"/>
    </location>
</feature>
<dbReference type="PANTHER" id="PTHR43823:SF3">
    <property type="entry name" value="MULTIDRUG EXPORT PROTEIN MEPA"/>
    <property type="match status" value="1"/>
</dbReference>
<dbReference type="InterPro" id="IPR051327">
    <property type="entry name" value="MATE_MepA_subfamily"/>
</dbReference>
<evidence type="ECO:0000256" key="2">
    <source>
        <dbReference type="ARBA" id="ARBA00022475"/>
    </source>
</evidence>
<evidence type="ECO:0000313" key="8">
    <source>
        <dbReference type="Proteomes" id="UP000260649"/>
    </source>
</evidence>
<evidence type="ECO:0000256" key="1">
    <source>
        <dbReference type="ARBA" id="ARBA00004651"/>
    </source>
</evidence>
<evidence type="ECO:0000313" key="7">
    <source>
        <dbReference type="EMBL" id="RFT05768.1"/>
    </source>
</evidence>
<feature type="transmembrane region" description="Helical" evidence="6">
    <location>
        <begin position="339"/>
        <end position="358"/>
    </location>
</feature>
<dbReference type="EMBL" id="QQRQ01000029">
    <property type="protein sequence ID" value="RFT05768.1"/>
    <property type="molecule type" value="Genomic_DNA"/>
</dbReference>
<dbReference type="PANTHER" id="PTHR43823">
    <property type="entry name" value="SPORULATION PROTEIN YKVU"/>
    <property type="match status" value="1"/>
</dbReference>
<keyword evidence="3 6" id="KW-0812">Transmembrane</keyword>
<evidence type="ECO:0000256" key="5">
    <source>
        <dbReference type="ARBA" id="ARBA00023136"/>
    </source>
</evidence>
<feature type="transmembrane region" description="Helical" evidence="6">
    <location>
        <begin position="294"/>
        <end position="319"/>
    </location>
</feature>
<comment type="subcellular location">
    <subcellularLocation>
        <location evidence="1">Cell membrane</location>
        <topology evidence="1">Multi-pass membrane protein</topology>
    </subcellularLocation>
</comment>
<feature type="transmembrane region" description="Helical" evidence="6">
    <location>
        <begin position="32"/>
        <end position="59"/>
    </location>
</feature>
<feature type="transmembrane region" description="Helical" evidence="6">
    <location>
        <begin position="365"/>
        <end position="386"/>
    </location>
</feature>
<evidence type="ECO:0000256" key="6">
    <source>
        <dbReference type="SAM" id="Phobius"/>
    </source>
</evidence>
<dbReference type="AlphaFoldDB" id="A0A3E2B132"/>
<keyword evidence="4 6" id="KW-1133">Transmembrane helix</keyword>
<sequence length="424" mass="45172">MSAMVLFSAYTIVDGIFVSKGVGELALAGVNIALPFINVLSGTAILLSMGTSTLCAFALGHGDHEKAEKIFTQTVVAIVAISAVITVAVSLFSEPLAVLLGAGPQTVGYSAQYLHMVCLFSVCFILSYCLEVMVKVDGAPQLAMFGVGISFLINVGLDYLFIMVFHWGVWGAALATGLAQLGSLIFFLIYFLSGKSNLRFRRFRFRLKDFRRILPLGIADCSIELMLGFLTLLYNHVITQLLGESSLPIFAVIAYLSLVVSMVMQGIAQGMMPLVSLAVGENDRPSIRVYLRKALLSVLVIGVLVELFCQAAPGTIVSLLLSGDSALFDETVSALRQYALSYLPAGLTIVLAGYFAALGKAGASALLSLGRGFLLLPAALMVLYLLGASAMIWTAALIGELLSLGLGLFLLRRNEAAAKKELDT</sequence>
<feature type="transmembrane region" description="Helical" evidence="6">
    <location>
        <begin position="142"/>
        <end position="162"/>
    </location>
</feature>